<proteinExistence type="predicted"/>
<keyword evidence="2" id="KW-1185">Reference proteome</keyword>
<dbReference type="Proteomes" id="UP000831390">
    <property type="component" value="Chromosome"/>
</dbReference>
<reference evidence="1 2" key="1">
    <citation type="submission" date="2022-03" db="EMBL/GenBank/DDBJ databases">
        <title>Hymenobactersp. isolated from the air.</title>
        <authorList>
            <person name="Won M."/>
            <person name="Kwon S.-W."/>
        </authorList>
    </citation>
    <scope>NUCLEOTIDE SEQUENCE [LARGE SCALE GENOMIC DNA]</scope>
    <source>
        <strain evidence="1 2">KACC 22596</strain>
    </source>
</reference>
<evidence type="ECO:0000313" key="1">
    <source>
        <dbReference type="EMBL" id="UOE32244.1"/>
    </source>
</evidence>
<sequence length="237" mass="26251">MATSAADTLTPEMLALLRRFDFAPLWSGQRSETTTPVLDGFFGDEHRRISFVFAKIVRDSTQPQLFYVRGKNKFRQAVTPFSGIIRITTLVDLPGHGFLDMDSAASEAYTAKARFTFLEQPGASGTGTFTGTAFLDFFIDGDGELRIGQTVMNPDTTAPARGAGVLYRGTWTSAARRQAKPIVIANDVLMVAPEMLPQFGMGERNAQINPKYARLGWTEMWENDEWWAASPKPKLSL</sequence>
<evidence type="ECO:0000313" key="2">
    <source>
        <dbReference type="Proteomes" id="UP000831390"/>
    </source>
</evidence>
<dbReference type="RefSeq" id="WP_243510347.1">
    <property type="nucleotide sequence ID" value="NZ_CP094534.1"/>
</dbReference>
<accession>A0ABY4B0B4</accession>
<name>A0ABY4B0B4_9BACT</name>
<dbReference type="EMBL" id="CP094534">
    <property type="protein sequence ID" value="UOE32244.1"/>
    <property type="molecule type" value="Genomic_DNA"/>
</dbReference>
<gene>
    <name evidence="1" type="ORF">MTP16_14005</name>
</gene>
<protein>
    <submittedName>
        <fullName evidence="1">Uncharacterized protein</fullName>
    </submittedName>
</protein>
<organism evidence="1 2">
    <name type="scientific">Hymenobacter monticola</name>
    <dbReference type="NCBI Taxonomy" id="1705399"/>
    <lineage>
        <taxon>Bacteria</taxon>
        <taxon>Pseudomonadati</taxon>
        <taxon>Bacteroidota</taxon>
        <taxon>Cytophagia</taxon>
        <taxon>Cytophagales</taxon>
        <taxon>Hymenobacteraceae</taxon>
        <taxon>Hymenobacter</taxon>
    </lineage>
</organism>